<dbReference type="EMBL" id="LFMY01000006">
    <property type="protein sequence ID" value="OKL60230.1"/>
    <property type="molecule type" value="Genomic_DNA"/>
</dbReference>
<keyword evidence="6" id="KW-1185">Reference proteome</keyword>
<keyword evidence="4" id="KW-0812">Transmembrane</keyword>
<dbReference type="AlphaFoldDB" id="A0A225AHK2"/>
<dbReference type="Proteomes" id="UP000214365">
    <property type="component" value="Unassembled WGS sequence"/>
</dbReference>
<proteinExistence type="inferred from homology"/>
<evidence type="ECO:0000313" key="5">
    <source>
        <dbReference type="EMBL" id="OKL60230.1"/>
    </source>
</evidence>
<evidence type="ECO:0000256" key="4">
    <source>
        <dbReference type="SAM" id="Phobius"/>
    </source>
</evidence>
<organism evidence="5 6">
    <name type="scientific">Talaromyces atroroseus</name>
    <dbReference type="NCBI Taxonomy" id="1441469"/>
    <lineage>
        <taxon>Eukaryota</taxon>
        <taxon>Fungi</taxon>
        <taxon>Dikarya</taxon>
        <taxon>Ascomycota</taxon>
        <taxon>Pezizomycotina</taxon>
        <taxon>Eurotiomycetes</taxon>
        <taxon>Eurotiomycetidae</taxon>
        <taxon>Eurotiales</taxon>
        <taxon>Trichocomaceae</taxon>
        <taxon>Talaromyces</taxon>
        <taxon>Talaromyces sect. Trachyspermi</taxon>
    </lineage>
</organism>
<dbReference type="GO" id="GO:0043386">
    <property type="term" value="P:mycotoxin biosynthetic process"/>
    <property type="evidence" value="ECO:0007669"/>
    <property type="project" value="InterPro"/>
</dbReference>
<dbReference type="PANTHER" id="PTHR33365">
    <property type="entry name" value="YALI0B05434P"/>
    <property type="match status" value="1"/>
</dbReference>
<evidence type="ECO:0000256" key="1">
    <source>
        <dbReference type="ARBA" id="ARBA00004685"/>
    </source>
</evidence>
<comment type="pathway">
    <text evidence="1">Mycotoxin biosynthesis.</text>
</comment>
<dbReference type="InterPro" id="IPR021765">
    <property type="entry name" value="UstYa-like"/>
</dbReference>
<accession>A0A225AHK2</accession>
<feature type="compositionally biased region" description="Basic and acidic residues" evidence="3">
    <location>
        <begin position="12"/>
        <end position="23"/>
    </location>
</feature>
<evidence type="ECO:0000256" key="2">
    <source>
        <dbReference type="ARBA" id="ARBA00035112"/>
    </source>
</evidence>
<dbReference type="Pfam" id="PF11807">
    <property type="entry name" value="UstYa"/>
    <property type="match status" value="1"/>
</dbReference>
<evidence type="ECO:0000256" key="3">
    <source>
        <dbReference type="SAM" id="MobiDB-lite"/>
    </source>
</evidence>
<feature type="region of interest" description="Disordered" evidence="3">
    <location>
        <begin position="1"/>
        <end position="28"/>
    </location>
</feature>
<evidence type="ECO:0008006" key="7">
    <source>
        <dbReference type="Google" id="ProtNLM"/>
    </source>
</evidence>
<dbReference type="STRING" id="1441469.A0A225AHK2"/>
<dbReference type="RefSeq" id="XP_020120351.1">
    <property type="nucleotide sequence ID" value="XM_020267165.1"/>
</dbReference>
<keyword evidence="4" id="KW-1133">Transmembrane helix</keyword>
<feature type="transmembrane region" description="Helical" evidence="4">
    <location>
        <begin position="38"/>
        <end position="63"/>
    </location>
</feature>
<protein>
    <recommendedName>
        <fullName evidence="7">Oxidase ustYa</fullName>
    </recommendedName>
</protein>
<sequence>MSNLRYSESDEDRSFDGAEKDALLNDGPQPSDAISRRLLVIALISQSLLNLALILACVGLFIWGQSALKMQQQQQQEDYSILNAFGTSEEYMTLDHAFDHLWSETGNSSIVKTDDSDKVESISMFHQLHCLGSIRHALQQSKEGIDIGMDFHDNAHWPHCLDYLRQTILCFADDTMEQQTLLSNGTRSKVITGLKDVRKCRPREQLYALRAEHGIFIPGN</sequence>
<name>A0A225AHK2_TALAT</name>
<dbReference type="GeneID" id="31004606"/>
<gene>
    <name evidence="5" type="ORF">UA08_04851</name>
</gene>
<dbReference type="PANTHER" id="PTHR33365:SF4">
    <property type="entry name" value="CYCLOCHLOROTINE BIOSYNTHESIS PROTEIN O"/>
    <property type="match status" value="1"/>
</dbReference>
<evidence type="ECO:0000313" key="6">
    <source>
        <dbReference type="Proteomes" id="UP000214365"/>
    </source>
</evidence>
<comment type="similarity">
    <text evidence="2">Belongs to the ustYa family.</text>
</comment>
<keyword evidence="4" id="KW-0472">Membrane</keyword>
<dbReference type="OrthoDB" id="3687641at2759"/>
<reference evidence="5 6" key="1">
    <citation type="submission" date="2015-06" db="EMBL/GenBank/DDBJ databases">
        <title>Talaromyces atroroseus IBT 11181 draft genome.</title>
        <authorList>
            <person name="Rasmussen K.B."/>
            <person name="Rasmussen S."/>
            <person name="Petersen B."/>
            <person name="Sicheritz-Ponten T."/>
            <person name="Mortensen U.H."/>
            <person name="Thrane U."/>
        </authorList>
    </citation>
    <scope>NUCLEOTIDE SEQUENCE [LARGE SCALE GENOMIC DNA]</scope>
    <source>
        <strain evidence="5 6">IBT 11181</strain>
    </source>
</reference>
<comment type="caution">
    <text evidence="5">The sequence shown here is derived from an EMBL/GenBank/DDBJ whole genome shotgun (WGS) entry which is preliminary data.</text>
</comment>